<evidence type="ECO:0000313" key="10">
    <source>
        <dbReference type="EMBL" id="RUS15928.1"/>
    </source>
</evidence>
<keyword evidence="7 8" id="KW-0472">Membrane</keyword>
<evidence type="ECO:0000256" key="4">
    <source>
        <dbReference type="ARBA" id="ARBA00022692"/>
    </source>
</evidence>
<dbReference type="PROSITE" id="PS50920">
    <property type="entry name" value="SOLCAR"/>
    <property type="match status" value="1"/>
</dbReference>
<comment type="subcellular location">
    <subcellularLocation>
        <location evidence="1">Membrane</location>
        <topology evidence="1">Multi-pass membrane protein</topology>
    </subcellularLocation>
</comment>
<protein>
    <submittedName>
        <fullName evidence="10">Mitochondrial carrier domain-containing protein</fullName>
    </submittedName>
</protein>
<dbReference type="AlphaFoldDB" id="A0A433PEH9"/>
<accession>A0A433PEH9</accession>
<evidence type="ECO:0000256" key="2">
    <source>
        <dbReference type="ARBA" id="ARBA00006375"/>
    </source>
</evidence>
<evidence type="ECO:0000256" key="3">
    <source>
        <dbReference type="ARBA" id="ARBA00022448"/>
    </source>
</evidence>
<comment type="similarity">
    <text evidence="2 9">Belongs to the mitochondrial carrier (TC 2.A.29) family.</text>
</comment>
<dbReference type="InterPro" id="IPR044712">
    <property type="entry name" value="SLC25A32-like"/>
</dbReference>
<evidence type="ECO:0000313" key="11">
    <source>
        <dbReference type="Proteomes" id="UP000274822"/>
    </source>
</evidence>
<gene>
    <name evidence="10" type="ORF">BC938DRAFT_476758</name>
</gene>
<proteinExistence type="inferred from homology"/>
<dbReference type="GO" id="GO:0055085">
    <property type="term" value="P:transmembrane transport"/>
    <property type="evidence" value="ECO:0007669"/>
    <property type="project" value="InterPro"/>
</dbReference>
<dbReference type="PANTHER" id="PTHR45683">
    <property type="entry name" value="MITOCHONDRIAL NICOTINAMIDE ADENINE DINUCLEOTIDE TRANSPORTER 1-RELATED-RELATED"/>
    <property type="match status" value="1"/>
</dbReference>
<dbReference type="InterPro" id="IPR018108">
    <property type="entry name" value="MCP_transmembrane"/>
</dbReference>
<dbReference type="GO" id="GO:0006862">
    <property type="term" value="P:nucleotide transport"/>
    <property type="evidence" value="ECO:0007669"/>
    <property type="project" value="InterPro"/>
</dbReference>
<evidence type="ECO:0000256" key="7">
    <source>
        <dbReference type="ARBA" id="ARBA00023136"/>
    </source>
</evidence>
<organism evidence="10 11">
    <name type="scientific">Jimgerdemannia flammicorona</name>
    <dbReference type="NCBI Taxonomy" id="994334"/>
    <lineage>
        <taxon>Eukaryota</taxon>
        <taxon>Fungi</taxon>
        <taxon>Fungi incertae sedis</taxon>
        <taxon>Mucoromycota</taxon>
        <taxon>Mucoromycotina</taxon>
        <taxon>Endogonomycetes</taxon>
        <taxon>Endogonales</taxon>
        <taxon>Endogonaceae</taxon>
        <taxon>Jimgerdemannia</taxon>
    </lineage>
</organism>
<name>A0A433PEH9_9FUNG</name>
<dbReference type="EMBL" id="RBNJ01024899">
    <property type="protein sequence ID" value="RUS15928.1"/>
    <property type="molecule type" value="Genomic_DNA"/>
</dbReference>
<evidence type="ECO:0000256" key="9">
    <source>
        <dbReference type="RuleBase" id="RU000488"/>
    </source>
</evidence>
<dbReference type="Proteomes" id="UP000274822">
    <property type="component" value="Unassembled WGS sequence"/>
</dbReference>
<keyword evidence="3 9" id="KW-0813">Transport</keyword>
<feature type="repeat" description="Solcar" evidence="8">
    <location>
        <begin position="6"/>
        <end position="92"/>
    </location>
</feature>
<keyword evidence="5" id="KW-0677">Repeat</keyword>
<evidence type="ECO:0000256" key="5">
    <source>
        <dbReference type="ARBA" id="ARBA00022737"/>
    </source>
</evidence>
<sequence length="101" mass="11486">MICGFEDNVEYLAVAAASKIFATVSTYPYQVIRARLQNQRTKIKYAGVLDTIRKIYWAEGLVGFYKGLAPNVIRVLPGTCITFLVYENLSWAFKEYGTYDV</sequence>
<dbReference type="GO" id="GO:0016020">
    <property type="term" value="C:membrane"/>
    <property type="evidence" value="ECO:0007669"/>
    <property type="project" value="UniProtKB-SubCell"/>
</dbReference>
<evidence type="ECO:0000256" key="1">
    <source>
        <dbReference type="ARBA" id="ARBA00004141"/>
    </source>
</evidence>
<reference evidence="10 11" key="1">
    <citation type="journal article" date="2018" name="New Phytol.">
        <title>Phylogenomics of Endogonaceae and evolution of mycorrhizas within Mucoromycota.</title>
        <authorList>
            <person name="Chang Y."/>
            <person name="Desiro A."/>
            <person name="Na H."/>
            <person name="Sandor L."/>
            <person name="Lipzen A."/>
            <person name="Clum A."/>
            <person name="Barry K."/>
            <person name="Grigoriev I.V."/>
            <person name="Martin F.M."/>
            <person name="Stajich J.E."/>
            <person name="Smith M.E."/>
            <person name="Bonito G."/>
            <person name="Spatafora J.W."/>
        </authorList>
    </citation>
    <scope>NUCLEOTIDE SEQUENCE [LARGE SCALE GENOMIC DNA]</scope>
    <source>
        <strain evidence="10 11">AD002</strain>
    </source>
</reference>
<keyword evidence="4 8" id="KW-0812">Transmembrane</keyword>
<keyword evidence="11" id="KW-1185">Reference proteome</keyword>
<dbReference type="Gene3D" id="1.50.40.10">
    <property type="entry name" value="Mitochondrial carrier domain"/>
    <property type="match status" value="1"/>
</dbReference>
<evidence type="ECO:0000256" key="6">
    <source>
        <dbReference type="ARBA" id="ARBA00022989"/>
    </source>
</evidence>
<evidence type="ECO:0000256" key="8">
    <source>
        <dbReference type="PROSITE-ProRule" id="PRU00282"/>
    </source>
</evidence>
<comment type="caution">
    <text evidence="10">The sequence shown here is derived from an EMBL/GenBank/DDBJ whole genome shotgun (WGS) entry which is preliminary data.</text>
</comment>
<dbReference type="InterPro" id="IPR023395">
    <property type="entry name" value="MCP_dom_sf"/>
</dbReference>
<keyword evidence="6" id="KW-1133">Transmembrane helix</keyword>
<dbReference type="SUPFAM" id="SSF103506">
    <property type="entry name" value="Mitochondrial carrier"/>
    <property type="match status" value="1"/>
</dbReference>
<dbReference type="Pfam" id="PF00153">
    <property type="entry name" value="Mito_carr"/>
    <property type="match status" value="1"/>
</dbReference>